<gene>
    <name evidence="6" type="ORF">FE251_11270</name>
</gene>
<dbReference type="Proteomes" id="UP000313948">
    <property type="component" value="Chromosome"/>
</dbReference>
<dbReference type="PANTHER" id="PTHR30146">
    <property type="entry name" value="LACI-RELATED TRANSCRIPTIONAL REPRESSOR"/>
    <property type="match status" value="1"/>
</dbReference>
<dbReference type="SUPFAM" id="SSF53822">
    <property type="entry name" value="Periplasmic binding protein-like I"/>
    <property type="match status" value="1"/>
</dbReference>
<keyword evidence="7" id="KW-1185">Reference proteome</keyword>
<evidence type="ECO:0000313" key="6">
    <source>
        <dbReference type="EMBL" id="QDB79890.1"/>
    </source>
</evidence>
<keyword evidence="4" id="KW-0804">Transcription</keyword>
<dbReference type="Gene3D" id="3.40.50.2300">
    <property type="match status" value="2"/>
</dbReference>
<dbReference type="InterPro" id="IPR028082">
    <property type="entry name" value="Peripla_BP_I"/>
</dbReference>
<evidence type="ECO:0000256" key="1">
    <source>
        <dbReference type="ARBA" id="ARBA00022491"/>
    </source>
</evidence>
<dbReference type="Pfam" id="PF00356">
    <property type="entry name" value="LacI"/>
    <property type="match status" value="1"/>
</dbReference>
<dbReference type="Gene3D" id="1.10.260.40">
    <property type="entry name" value="lambda repressor-like DNA-binding domains"/>
    <property type="match status" value="1"/>
</dbReference>
<dbReference type="CDD" id="cd01392">
    <property type="entry name" value="HTH_LacI"/>
    <property type="match status" value="1"/>
</dbReference>
<dbReference type="SUPFAM" id="SSF47413">
    <property type="entry name" value="lambda repressor-like DNA-binding domains"/>
    <property type="match status" value="1"/>
</dbReference>
<reference evidence="6 7" key="1">
    <citation type="submission" date="2019-05" db="EMBL/GenBank/DDBJ databases">
        <title>Georgenia *** sp. nov., and Georgenia *** sp. nov., isolated from the intestinal contents of plateau pika (Ochotona curzoniae) in the Qinghai-Tibet plateau of China.</title>
        <authorList>
            <person name="Tian Z."/>
        </authorList>
    </citation>
    <scope>NUCLEOTIDE SEQUENCE [LARGE SCALE GENOMIC DNA]</scope>
    <source>
        <strain evidence="6 7">Z294</strain>
    </source>
</reference>
<evidence type="ECO:0000313" key="7">
    <source>
        <dbReference type="Proteomes" id="UP000313948"/>
    </source>
</evidence>
<dbReference type="InterPro" id="IPR046335">
    <property type="entry name" value="LacI/GalR-like_sensor"/>
</dbReference>
<keyword evidence="2" id="KW-0805">Transcription regulation</keyword>
<dbReference type="EMBL" id="CP040899">
    <property type="protein sequence ID" value="QDB79890.1"/>
    <property type="molecule type" value="Genomic_DNA"/>
</dbReference>
<dbReference type="SMART" id="SM00354">
    <property type="entry name" value="HTH_LACI"/>
    <property type="match status" value="1"/>
</dbReference>
<protein>
    <submittedName>
        <fullName evidence="6">LacI family transcriptional regulator</fullName>
    </submittedName>
</protein>
<dbReference type="CDD" id="cd06267">
    <property type="entry name" value="PBP1_LacI_sugar_binding-like"/>
    <property type="match status" value="1"/>
</dbReference>
<accession>A0ABX5VNS1</accession>
<keyword evidence="3" id="KW-0238">DNA-binding</keyword>
<dbReference type="InterPro" id="IPR010982">
    <property type="entry name" value="Lambda_DNA-bd_dom_sf"/>
</dbReference>
<organism evidence="6 7">
    <name type="scientific">Georgenia wutianyii</name>
    <dbReference type="NCBI Taxonomy" id="2585135"/>
    <lineage>
        <taxon>Bacteria</taxon>
        <taxon>Bacillati</taxon>
        <taxon>Actinomycetota</taxon>
        <taxon>Actinomycetes</taxon>
        <taxon>Micrococcales</taxon>
        <taxon>Bogoriellaceae</taxon>
        <taxon>Georgenia</taxon>
    </lineage>
</organism>
<feature type="domain" description="HTH lacI-type" evidence="5">
    <location>
        <begin position="8"/>
        <end position="66"/>
    </location>
</feature>
<proteinExistence type="predicted"/>
<dbReference type="InterPro" id="IPR000843">
    <property type="entry name" value="HTH_LacI"/>
</dbReference>
<evidence type="ECO:0000256" key="4">
    <source>
        <dbReference type="ARBA" id="ARBA00023163"/>
    </source>
</evidence>
<dbReference type="PANTHER" id="PTHR30146:SF148">
    <property type="entry name" value="HTH-TYPE TRANSCRIPTIONAL REPRESSOR PURR-RELATED"/>
    <property type="match status" value="1"/>
</dbReference>
<evidence type="ECO:0000256" key="3">
    <source>
        <dbReference type="ARBA" id="ARBA00023125"/>
    </source>
</evidence>
<name>A0ABX5VNS1_9MICO</name>
<dbReference type="PROSITE" id="PS50932">
    <property type="entry name" value="HTH_LACI_2"/>
    <property type="match status" value="1"/>
</dbReference>
<dbReference type="RefSeq" id="WP_139072879.1">
    <property type="nucleotide sequence ID" value="NZ_CP040899.1"/>
</dbReference>
<keyword evidence="1" id="KW-0678">Repressor</keyword>
<sequence>MVVKGRRATQADVARLAGVSQTTVSMVLNGTGVAQRRVSAEVRDKVLDAIAVTGYAANPSAQRLAGGRSSIVGIYTYEPVFPHAAADFYYPFMEGVEDEAERSGVDLLMFTSMSGRVGKSLVSTGRVARLRVADGCVLLGRGSYPEDLTELLRQDFPFAFVGRREAPGGQAPYAAAAYGEATGAVVERLLALGHRRIALVNEFTGHESIEDRARGYRDAMSSAGLQPVTFDAPDLTSGQLLDALEGGGVTAAVVTSDLAAPLRRAALARGLDVPRDLSIARLGDPERPDGEDVDWTGFLIPRWEMGAHALRIVLRQLAAEPADPDDLQVSIPCTLVDGATVAPCPAPDTRPEPNRKA</sequence>
<evidence type="ECO:0000256" key="2">
    <source>
        <dbReference type="ARBA" id="ARBA00023015"/>
    </source>
</evidence>
<evidence type="ECO:0000259" key="5">
    <source>
        <dbReference type="PROSITE" id="PS50932"/>
    </source>
</evidence>
<dbReference type="Pfam" id="PF13377">
    <property type="entry name" value="Peripla_BP_3"/>
    <property type="match status" value="1"/>
</dbReference>